<evidence type="ECO:0000313" key="2">
    <source>
        <dbReference type="EMBL" id="ETS83519.1"/>
    </source>
</evidence>
<proteinExistence type="predicted"/>
<name>W3XBW7_PESFW</name>
<evidence type="ECO:0000313" key="3">
    <source>
        <dbReference type="Proteomes" id="UP000030651"/>
    </source>
</evidence>
<evidence type="ECO:0000256" key="1">
    <source>
        <dbReference type="SAM" id="SignalP"/>
    </source>
</evidence>
<dbReference type="AlphaFoldDB" id="W3XBW7"/>
<dbReference type="RefSeq" id="XP_007832167.1">
    <property type="nucleotide sequence ID" value="XM_007833976.1"/>
</dbReference>
<dbReference type="HOGENOM" id="CLU_2590531_0_0_1"/>
<reference evidence="3" key="1">
    <citation type="journal article" date="2015" name="BMC Genomics">
        <title>Genomic and transcriptomic analysis of the endophytic fungus Pestalotiopsis fici reveals its lifestyle and high potential for synthesis of natural products.</title>
        <authorList>
            <person name="Wang X."/>
            <person name="Zhang X."/>
            <person name="Liu L."/>
            <person name="Xiang M."/>
            <person name="Wang W."/>
            <person name="Sun X."/>
            <person name="Che Y."/>
            <person name="Guo L."/>
            <person name="Liu G."/>
            <person name="Guo L."/>
            <person name="Wang C."/>
            <person name="Yin W.B."/>
            <person name="Stadler M."/>
            <person name="Zhang X."/>
            <person name="Liu X."/>
        </authorList>
    </citation>
    <scope>NUCLEOTIDE SEQUENCE [LARGE SCALE GENOMIC DNA]</scope>
    <source>
        <strain evidence="3">W106-1 / CGMCC3.15140</strain>
    </source>
</reference>
<accession>W3XBW7</accession>
<sequence length="80" mass="8643">MARFFAIVFMLFAMLHAALAIPHENVLRGLYFPRANITGETANVTSTNATTAATNETASSAAIKRAMRSHPIALRVPGRD</sequence>
<keyword evidence="1" id="KW-0732">Signal</keyword>
<dbReference type="EMBL" id="KI912111">
    <property type="protein sequence ID" value="ETS83519.1"/>
    <property type="molecule type" value="Genomic_DNA"/>
</dbReference>
<dbReference type="Proteomes" id="UP000030651">
    <property type="component" value="Unassembled WGS sequence"/>
</dbReference>
<protein>
    <submittedName>
        <fullName evidence="2">Uncharacterized protein</fullName>
    </submittedName>
</protein>
<organism evidence="2 3">
    <name type="scientific">Pestalotiopsis fici (strain W106-1 / CGMCC3.15140)</name>
    <dbReference type="NCBI Taxonomy" id="1229662"/>
    <lineage>
        <taxon>Eukaryota</taxon>
        <taxon>Fungi</taxon>
        <taxon>Dikarya</taxon>
        <taxon>Ascomycota</taxon>
        <taxon>Pezizomycotina</taxon>
        <taxon>Sordariomycetes</taxon>
        <taxon>Xylariomycetidae</taxon>
        <taxon>Amphisphaeriales</taxon>
        <taxon>Sporocadaceae</taxon>
        <taxon>Pestalotiopsis</taxon>
    </lineage>
</organism>
<dbReference type="KEGG" id="pfy:PFICI_05395"/>
<dbReference type="InParanoid" id="W3XBW7"/>
<feature type="chain" id="PRO_5004835645" evidence="1">
    <location>
        <begin position="21"/>
        <end position="80"/>
    </location>
</feature>
<keyword evidence="3" id="KW-1185">Reference proteome</keyword>
<feature type="signal peptide" evidence="1">
    <location>
        <begin position="1"/>
        <end position="20"/>
    </location>
</feature>
<dbReference type="GeneID" id="19270408"/>
<gene>
    <name evidence="2" type="ORF">PFICI_05395</name>
</gene>